<comment type="caution">
    <text evidence="4">The sequence shown here is derived from an EMBL/GenBank/DDBJ whole genome shotgun (WGS) entry which is preliminary data.</text>
</comment>
<evidence type="ECO:0000313" key="4">
    <source>
        <dbReference type="EMBL" id="ORY59974.1"/>
    </source>
</evidence>
<dbReference type="InParanoid" id="A0A1Y2DLF3"/>
<accession>A0A1Y2DLF3</accession>
<dbReference type="InterPro" id="IPR016024">
    <property type="entry name" value="ARM-type_fold"/>
</dbReference>
<dbReference type="Proteomes" id="UP000193689">
    <property type="component" value="Unassembled WGS sequence"/>
</dbReference>
<dbReference type="GO" id="GO:0005737">
    <property type="term" value="C:cytoplasm"/>
    <property type="evidence" value="ECO:0007669"/>
    <property type="project" value="UniProtKB-SubCell"/>
</dbReference>
<organism evidence="4 5">
    <name type="scientific">Pseudomassariella vexata</name>
    <dbReference type="NCBI Taxonomy" id="1141098"/>
    <lineage>
        <taxon>Eukaryota</taxon>
        <taxon>Fungi</taxon>
        <taxon>Dikarya</taxon>
        <taxon>Ascomycota</taxon>
        <taxon>Pezizomycotina</taxon>
        <taxon>Sordariomycetes</taxon>
        <taxon>Xylariomycetidae</taxon>
        <taxon>Amphisphaeriales</taxon>
        <taxon>Pseudomassariaceae</taxon>
        <taxon>Pseudomassariella</taxon>
    </lineage>
</organism>
<dbReference type="PANTHER" id="PTHR45994">
    <property type="entry name" value="FI21225P1"/>
    <property type="match status" value="1"/>
</dbReference>
<dbReference type="Gene3D" id="1.25.10.10">
    <property type="entry name" value="Leucine-rich Repeat Variant"/>
    <property type="match status" value="1"/>
</dbReference>
<evidence type="ECO:0000313" key="5">
    <source>
        <dbReference type="Proteomes" id="UP000193689"/>
    </source>
</evidence>
<evidence type="ECO:0000256" key="2">
    <source>
        <dbReference type="ARBA" id="ARBA00022490"/>
    </source>
</evidence>
<sequence>MDEAHVATPQEELVKLSRVEQAQLILARLMEGGQEDDETCRALDKLTKLLNDDTEALKRDKTHEPIVDIIDDVCVDTIFGYLDMRQAEIVRGHGTLTASAFFNAAGEKGSGALPHFFFERIKRGTYDDYILAFCVAAAVFPIVPGMTSDMFLTEGFLPSLGPLMRRKWKSRKVETACLEMLNAASMNSQCREAIVKYCTEWLEEIVDQDPAELDTAVHHADAGVDIQGSIAMKRHSEAVQNLAAVILAKLRAVPSAQASTAAAGLEGTRIQPAITSIEDLSKKFTNMILTNAEHERQHSVEGLAYATIQPTVKEEVANDKQVLQNLVKILAQSPPKSPLTYGTLSIFLNLTRYQPNQSEEEKRINQLKAYTNAAGKLAAPNPLNDHSHVSTRCKAVFESNVVPVLVTHSRNGSAASLSIIISIIHALAVTTSIRGPLAQQGAVILLIAAWTALPEAEAPAKRTAAQALARILISTNPSLVFGGTRACPQTSAIRPLASIIPPDPAAETRDLLPSFETLMALTNLASTDDDTRSAIIRAAWPQIEDQLLSSNNLVSKAAVELICNLVQSPSGIELYAGSGDAASDGAARNRLNILLALADAEDEGTRSAAGGALASLTSYEPVIKSILSRERWVQVVLGLCSEDNEDLRHRGVFVVYNVVACDGETGKKAIEMVKAENGIEILKECAKKTRRPEVVEVAVTALKILLES</sequence>
<evidence type="ECO:0000256" key="1">
    <source>
        <dbReference type="ARBA" id="ARBA00004496"/>
    </source>
</evidence>
<comment type="subcellular location">
    <subcellularLocation>
        <location evidence="1">Cytoplasm</location>
    </subcellularLocation>
</comment>
<keyword evidence="2" id="KW-0963">Cytoplasm</keyword>
<protein>
    <submittedName>
        <fullName evidence="4">Myosin-binding striated muscle assembly central-domain-containing protein</fullName>
    </submittedName>
</protein>
<dbReference type="GeneID" id="63772789"/>
<dbReference type="FunCoup" id="A0A1Y2DLF3">
    <property type="interactions" value="99"/>
</dbReference>
<dbReference type="InterPro" id="IPR011989">
    <property type="entry name" value="ARM-like"/>
</dbReference>
<dbReference type="AlphaFoldDB" id="A0A1Y2DLF3"/>
<dbReference type="GO" id="GO:0051879">
    <property type="term" value="F:Hsp90 protein binding"/>
    <property type="evidence" value="ECO:0007669"/>
    <property type="project" value="TreeGrafter"/>
</dbReference>
<dbReference type="PANTHER" id="PTHR45994:SF1">
    <property type="entry name" value="FI21225P1"/>
    <property type="match status" value="1"/>
</dbReference>
<gene>
    <name evidence="4" type="ORF">BCR38DRAFT_350597</name>
</gene>
<dbReference type="RefSeq" id="XP_040712408.1">
    <property type="nucleotide sequence ID" value="XM_040856577.1"/>
</dbReference>
<dbReference type="SUPFAM" id="SSF48371">
    <property type="entry name" value="ARM repeat"/>
    <property type="match status" value="1"/>
</dbReference>
<dbReference type="OrthoDB" id="5574718at2759"/>
<dbReference type="EMBL" id="MCFJ01000012">
    <property type="protein sequence ID" value="ORY59974.1"/>
    <property type="molecule type" value="Genomic_DNA"/>
</dbReference>
<dbReference type="STRING" id="1141098.A0A1Y2DLF3"/>
<reference evidence="4 5" key="1">
    <citation type="submission" date="2016-07" db="EMBL/GenBank/DDBJ databases">
        <title>Pervasive Adenine N6-methylation of Active Genes in Fungi.</title>
        <authorList>
            <consortium name="DOE Joint Genome Institute"/>
            <person name="Mondo S.J."/>
            <person name="Dannebaum R.O."/>
            <person name="Kuo R.C."/>
            <person name="Labutti K."/>
            <person name="Haridas S."/>
            <person name="Kuo A."/>
            <person name="Salamov A."/>
            <person name="Ahrendt S.R."/>
            <person name="Lipzen A."/>
            <person name="Sullivan W."/>
            <person name="Andreopoulos W.B."/>
            <person name="Clum A."/>
            <person name="Lindquist E."/>
            <person name="Daum C."/>
            <person name="Ramamoorthy G.K."/>
            <person name="Gryganskyi A."/>
            <person name="Culley D."/>
            <person name="Magnuson J.K."/>
            <person name="James T.Y."/>
            <person name="O'Malley M.A."/>
            <person name="Stajich J.E."/>
            <person name="Spatafora J.W."/>
            <person name="Visel A."/>
            <person name="Grigoriev I.V."/>
        </authorList>
    </citation>
    <scope>NUCLEOTIDE SEQUENCE [LARGE SCALE GENOMIC DNA]</scope>
    <source>
        <strain evidence="4 5">CBS 129021</strain>
    </source>
</reference>
<evidence type="ECO:0000259" key="3">
    <source>
        <dbReference type="Pfam" id="PF11701"/>
    </source>
</evidence>
<name>A0A1Y2DLF3_9PEZI</name>
<feature type="domain" description="UNC-45/Cro1/She4 central" evidence="3">
    <location>
        <begin position="74"/>
        <end position="250"/>
    </location>
</feature>
<dbReference type="Pfam" id="PF11701">
    <property type="entry name" value="UNC45-central"/>
    <property type="match status" value="1"/>
</dbReference>
<keyword evidence="5" id="KW-1185">Reference proteome</keyword>
<proteinExistence type="predicted"/>
<dbReference type="InterPro" id="IPR024660">
    <property type="entry name" value="UCS_central_dom"/>
</dbReference>